<reference evidence="1 2" key="1">
    <citation type="submission" date="2006-02" db="EMBL/GenBank/DDBJ databases">
        <authorList>
            <person name="Pinhassi J."/>
            <person name="Pedros-Alio C."/>
            <person name="Ferriera S."/>
            <person name="Johnson J."/>
            <person name="Kravitz S."/>
            <person name="Halpern A."/>
            <person name="Remington K."/>
            <person name="Beeson K."/>
            <person name="Tran B."/>
            <person name="Rogers Y.-H."/>
            <person name="Friedman R."/>
            <person name="Venter J.C."/>
        </authorList>
    </citation>
    <scope>NUCLEOTIDE SEQUENCE [LARGE SCALE GENOMIC DNA]</scope>
    <source>
        <strain evidence="1 2">MED297</strain>
    </source>
</reference>
<proteinExistence type="predicted"/>
<evidence type="ECO:0000313" key="1">
    <source>
        <dbReference type="EMBL" id="EAR10047.1"/>
    </source>
</evidence>
<dbReference type="RefSeq" id="WP_008045702.1">
    <property type="nucleotide sequence ID" value="NZ_CH724152.1"/>
</dbReference>
<dbReference type="EMBL" id="AAOE01000006">
    <property type="protein sequence ID" value="EAR10047.1"/>
    <property type="molecule type" value="Genomic_DNA"/>
</dbReference>
<gene>
    <name evidence="1" type="ORF">MED297_08161</name>
</gene>
<evidence type="ECO:0008006" key="3">
    <source>
        <dbReference type="Google" id="ProtNLM"/>
    </source>
</evidence>
<protein>
    <recommendedName>
        <fullName evidence="3">DUF211 domain-containing protein</fullName>
    </recommendedName>
</protein>
<dbReference type="Gene3D" id="3.30.70.1340">
    <property type="entry name" value="MTH889-like domain"/>
    <property type="match status" value="1"/>
</dbReference>
<dbReference type="Pfam" id="PF02680">
    <property type="entry name" value="DUF211"/>
    <property type="match status" value="1"/>
</dbReference>
<dbReference type="AlphaFoldDB" id="A4BCW5"/>
<dbReference type="InterPro" id="IPR023129">
    <property type="entry name" value="MTH889-like_dom_sf"/>
</dbReference>
<dbReference type="InterPro" id="IPR003831">
    <property type="entry name" value="DUF211"/>
</dbReference>
<name>A4BCW5_9GAMM</name>
<dbReference type="SUPFAM" id="SSF160363">
    <property type="entry name" value="MTH889-like"/>
    <property type="match status" value="1"/>
</dbReference>
<evidence type="ECO:0000313" key="2">
    <source>
        <dbReference type="Proteomes" id="UP000005953"/>
    </source>
</evidence>
<accession>A4BCW5</accession>
<organism evidence="1 2">
    <name type="scientific">Reinekea blandensis MED297</name>
    <dbReference type="NCBI Taxonomy" id="314283"/>
    <lineage>
        <taxon>Bacteria</taxon>
        <taxon>Pseudomonadati</taxon>
        <taxon>Pseudomonadota</taxon>
        <taxon>Gammaproteobacteria</taxon>
        <taxon>Oceanospirillales</taxon>
        <taxon>Saccharospirillaceae</taxon>
        <taxon>Reinekea</taxon>
    </lineage>
</organism>
<sequence>MIKLTRLVLDVLKPHQPNSYAFATRLAEVKPGLVVNLMVVEMDEHTHTIQLEIVGSDIPLDEIEDAINELGGSLHSIDEVQVENTTDDSSVGDA</sequence>
<dbReference type="HOGENOM" id="CLU_179754_1_0_6"/>
<keyword evidence="2" id="KW-1185">Reference proteome</keyword>
<dbReference type="PANTHER" id="PTHR42240:SF1">
    <property type="entry name" value="DUF211 DOMAIN-CONTAINING PROTEIN"/>
    <property type="match status" value="1"/>
</dbReference>
<dbReference type="OrthoDB" id="5431975at2"/>
<dbReference type="Proteomes" id="UP000005953">
    <property type="component" value="Unassembled WGS sequence"/>
</dbReference>
<dbReference type="PANTHER" id="PTHR42240">
    <property type="entry name" value="DUF211 DOMAIN-CONTAINING PROTEIN"/>
    <property type="match status" value="1"/>
</dbReference>
<dbReference type="STRING" id="314283.MED297_08161"/>
<comment type="caution">
    <text evidence="1">The sequence shown here is derived from an EMBL/GenBank/DDBJ whole genome shotgun (WGS) entry which is preliminary data.</text>
</comment>